<dbReference type="Gene3D" id="3.40.50.300">
    <property type="entry name" value="P-loop containing nucleotide triphosphate hydrolases"/>
    <property type="match status" value="1"/>
</dbReference>
<dbReference type="PIRSF" id="PIRSF003092">
    <property type="entry name" value="MinD"/>
    <property type="match status" value="1"/>
</dbReference>
<evidence type="ECO:0000313" key="4">
    <source>
        <dbReference type="EMBL" id="MFC0386661.1"/>
    </source>
</evidence>
<keyword evidence="5" id="KW-1185">Reference proteome</keyword>
<organism evidence="4 5">
    <name type="scientific">Muricoccus vinaceus</name>
    <dbReference type="NCBI Taxonomy" id="424704"/>
    <lineage>
        <taxon>Bacteria</taxon>
        <taxon>Pseudomonadati</taxon>
        <taxon>Pseudomonadota</taxon>
        <taxon>Alphaproteobacteria</taxon>
        <taxon>Acetobacterales</taxon>
        <taxon>Roseomonadaceae</taxon>
        <taxon>Muricoccus</taxon>
    </lineage>
</organism>
<dbReference type="EMBL" id="JBHLVZ010000036">
    <property type="protein sequence ID" value="MFC0386661.1"/>
    <property type="molecule type" value="Genomic_DNA"/>
</dbReference>
<evidence type="ECO:0000259" key="3">
    <source>
        <dbReference type="Pfam" id="PF01656"/>
    </source>
</evidence>
<feature type="domain" description="CobQ/CobB/MinD/ParA nucleotide binding" evidence="3">
    <location>
        <begin position="16"/>
        <end position="230"/>
    </location>
</feature>
<evidence type="ECO:0000313" key="5">
    <source>
        <dbReference type="Proteomes" id="UP001589789"/>
    </source>
</evidence>
<gene>
    <name evidence="4" type="ORF">ACFFIC_14050</name>
</gene>
<reference evidence="4 5" key="1">
    <citation type="submission" date="2024-09" db="EMBL/GenBank/DDBJ databases">
        <authorList>
            <person name="Sun Q."/>
            <person name="Mori K."/>
        </authorList>
    </citation>
    <scope>NUCLEOTIDE SEQUENCE [LARGE SCALE GENOMIC DNA]</scope>
    <source>
        <strain evidence="4 5">CCM 7468</strain>
    </source>
</reference>
<dbReference type="InterPro" id="IPR027417">
    <property type="entry name" value="P-loop_NTPase"/>
</dbReference>
<dbReference type="InterPro" id="IPR002586">
    <property type="entry name" value="CobQ/CobB/MinD/ParA_Nub-bd_dom"/>
</dbReference>
<dbReference type="RefSeq" id="WP_377051344.1">
    <property type="nucleotide sequence ID" value="NZ_JBHLVZ010000036.1"/>
</dbReference>
<comment type="caution">
    <text evidence="4">The sequence shown here is derived from an EMBL/GenBank/DDBJ whole genome shotgun (WGS) entry which is preliminary data.</text>
</comment>
<evidence type="ECO:0000256" key="2">
    <source>
        <dbReference type="ARBA" id="ARBA00022840"/>
    </source>
</evidence>
<name>A0ABV6ISU5_9PROT</name>
<dbReference type="SUPFAM" id="SSF52540">
    <property type="entry name" value="P-loop containing nucleoside triphosphate hydrolases"/>
    <property type="match status" value="1"/>
</dbReference>
<keyword evidence="1" id="KW-0547">Nucleotide-binding</keyword>
<dbReference type="Proteomes" id="UP001589789">
    <property type="component" value="Unassembled WGS sequence"/>
</dbReference>
<dbReference type="InterPro" id="IPR025501">
    <property type="entry name" value="MinD_FleN"/>
</dbReference>
<dbReference type="InterPro" id="IPR050625">
    <property type="entry name" value="ParA/MinD_ATPase"/>
</dbReference>
<dbReference type="Pfam" id="PF01656">
    <property type="entry name" value="CbiA"/>
    <property type="match status" value="1"/>
</dbReference>
<sequence>MSDAAAASLLPSGRIIAVASGKGGVGKTWLSITLSQALSRLGLQVLLVDADLGLANVDVQLGLQPERDLHAVLTGKLTLRQAVSRHAEGGFDVLAGRSGSGALAAMSPERVEQVNTLMRDSAAFWDVVILDLGAGLAPPTRRLAASADILLVVATDEPTSLTDAYAVLKLHATDKPGGDARLVVNQATDAAQGSRTAATLQRACATFLGREIPLSGVVRRDERVRDTIRRQTLLLTRHPNSNAAADVEALAAGLRLQTAFSMLSQSKREVV</sequence>
<dbReference type="PANTHER" id="PTHR43384">
    <property type="entry name" value="SEPTUM SITE-DETERMINING PROTEIN MIND HOMOLOG, CHLOROPLASTIC-RELATED"/>
    <property type="match status" value="1"/>
</dbReference>
<keyword evidence="2" id="KW-0067">ATP-binding</keyword>
<proteinExistence type="predicted"/>
<evidence type="ECO:0000256" key="1">
    <source>
        <dbReference type="ARBA" id="ARBA00022741"/>
    </source>
</evidence>
<protein>
    <submittedName>
        <fullName evidence="4">AAA family ATPase</fullName>
    </submittedName>
</protein>
<dbReference type="PANTHER" id="PTHR43384:SF4">
    <property type="entry name" value="CELLULOSE BIOSYNTHESIS PROTEIN BCSQ-RELATED"/>
    <property type="match status" value="1"/>
</dbReference>
<accession>A0ABV6ISU5</accession>